<dbReference type="RefSeq" id="XP_060455687.1">
    <property type="nucleotide sequence ID" value="XM_060598944.1"/>
</dbReference>
<feature type="domain" description="Rab-GAP TBC" evidence="3">
    <location>
        <begin position="127"/>
        <end position="340"/>
    </location>
</feature>
<reference evidence="4" key="1">
    <citation type="journal article" date="2023" name="BMC Genomics">
        <title>Chromosome-level genome assemblies of Cutaneotrichosporon spp. (Trichosporonales, Basidiomycota) reveal imbalanced evolution between nucleotide sequences and chromosome synteny.</title>
        <authorList>
            <person name="Kobayashi Y."/>
            <person name="Kayamori A."/>
            <person name="Aoki K."/>
            <person name="Shiwa Y."/>
            <person name="Matsutani M."/>
            <person name="Fujita N."/>
            <person name="Sugita T."/>
            <person name="Iwasaki W."/>
            <person name="Tanaka N."/>
            <person name="Takashima M."/>
        </authorList>
    </citation>
    <scope>NUCLEOTIDE SEQUENCE</scope>
    <source>
        <strain evidence="4">HIS019</strain>
    </source>
</reference>
<evidence type="ECO:0000256" key="1">
    <source>
        <dbReference type="ARBA" id="ARBA00022468"/>
    </source>
</evidence>
<evidence type="ECO:0000313" key="4">
    <source>
        <dbReference type="EMBL" id="BEI90422.1"/>
    </source>
</evidence>
<dbReference type="Proteomes" id="UP001233271">
    <property type="component" value="Chromosome 3"/>
</dbReference>
<dbReference type="PROSITE" id="PS50086">
    <property type="entry name" value="TBC_RABGAP"/>
    <property type="match status" value="1"/>
</dbReference>
<dbReference type="Pfam" id="PF00566">
    <property type="entry name" value="RabGAP-TBC"/>
    <property type="match status" value="1"/>
</dbReference>
<feature type="region of interest" description="Disordered" evidence="2">
    <location>
        <begin position="511"/>
        <end position="531"/>
    </location>
</feature>
<dbReference type="SMART" id="SM00164">
    <property type="entry name" value="TBC"/>
    <property type="match status" value="1"/>
</dbReference>
<dbReference type="KEGG" id="ccac:CcaHIS019_0304920"/>
<organism evidence="4 5">
    <name type="scientific">Cutaneotrichosporon cavernicola</name>
    <dbReference type="NCBI Taxonomy" id="279322"/>
    <lineage>
        <taxon>Eukaryota</taxon>
        <taxon>Fungi</taxon>
        <taxon>Dikarya</taxon>
        <taxon>Basidiomycota</taxon>
        <taxon>Agaricomycotina</taxon>
        <taxon>Tremellomycetes</taxon>
        <taxon>Trichosporonales</taxon>
        <taxon>Trichosporonaceae</taxon>
        <taxon>Cutaneotrichosporon</taxon>
    </lineage>
</organism>
<dbReference type="EMBL" id="AP028214">
    <property type="protein sequence ID" value="BEI90422.1"/>
    <property type="molecule type" value="Genomic_DNA"/>
</dbReference>
<dbReference type="Gene3D" id="1.10.8.270">
    <property type="entry name" value="putative rabgap domain of human tbc1 domain family member 14 like domains"/>
    <property type="match status" value="1"/>
</dbReference>
<feature type="region of interest" description="Disordered" evidence="2">
    <location>
        <begin position="773"/>
        <end position="812"/>
    </location>
</feature>
<name>A0AA48ICM9_9TREE</name>
<gene>
    <name evidence="4" type="ORF">CcaverHIS019_0304920</name>
</gene>
<accession>A0AA48ICM9</accession>
<feature type="region of interest" description="Disordered" evidence="2">
    <location>
        <begin position="437"/>
        <end position="459"/>
    </location>
</feature>
<dbReference type="GO" id="GO:0005096">
    <property type="term" value="F:GTPase activator activity"/>
    <property type="evidence" value="ECO:0007669"/>
    <property type="project" value="UniProtKB-KW"/>
</dbReference>
<keyword evidence="5" id="KW-1185">Reference proteome</keyword>
<keyword evidence="1" id="KW-0343">GTPase activation</keyword>
<feature type="compositionally biased region" description="Polar residues" evidence="2">
    <location>
        <begin position="668"/>
        <end position="682"/>
    </location>
</feature>
<evidence type="ECO:0000259" key="3">
    <source>
        <dbReference type="PROSITE" id="PS50086"/>
    </source>
</evidence>
<evidence type="ECO:0000313" key="5">
    <source>
        <dbReference type="Proteomes" id="UP001233271"/>
    </source>
</evidence>
<dbReference type="PANTHER" id="PTHR22957:SF337">
    <property type="entry name" value="TBC1 DOMAIN FAMILY MEMBER 5"/>
    <property type="match status" value="1"/>
</dbReference>
<dbReference type="Gene3D" id="1.10.472.80">
    <property type="entry name" value="Ypt/Rab-GAP domain of gyp1p, domain 3"/>
    <property type="match status" value="1"/>
</dbReference>
<dbReference type="FunFam" id="1.10.472.80:FF:000038">
    <property type="entry name" value="TBC1 domain family member 5"/>
    <property type="match status" value="1"/>
</dbReference>
<dbReference type="PANTHER" id="PTHR22957">
    <property type="entry name" value="TBC1 DOMAIN FAMILY MEMBER GTPASE-ACTIVATING PROTEIN"/>
    <property type="match status" value="1"/>
</dbReference>
<feature type="compositionally biased region" description="Low complexity" evidence="2">
    <location>
        <begin position="729"/>
        <end position="750"/>
    </location>
</feature>
<evidence type="ECO:0000256" key="2">
    <source>
        <dbReference type="SAM" id="MobiDB-lite"/>
    </source>
</evidence>
<feature type="compositionally biased region" description="Low complexity" evidence="2">
    <location>
        <begin position="518"/>
        <end position="530"/>
    </location>
</feature>
<dbReference type="AlphaFoldDB" id="A0AA48ICM9"/>
<dbReference type="GeneID" id="85494292"/>
<feature type="region of interest" description="Disordered" evidence="2">
    <location>
        <begin position="629"/>
        <end position="757"/>
    </location>
</feature>
<dbReference type="FunFam" id="1.10.8.270:FF:000031">
    <property type="entry name" value="TBC1 domain family member 5"/>
    <property type="match status" value="1"/>
</dbReference>
<dbReference type="SUPFAM" id="SSF47923">
    <property type="entry name" value="Ypt/Rab-GAP domain of gyp1p"/>
    <property type="match status" value="2"/>
</dbReference>
<sequence>MSSHGGAGALTRPPAADIRSAWKALFSDPMLSASSLKAEAMGAGLGPAGADGGIILRSVYWRFYLGVLPPPDDLDHFPPALASARRSYDDLRERFLVAPDGRWADDCTGGEGYAISSPETAWVDPLSLDGESPWKTWFAYLDLRATIRQDVDRTFPDIPYFEQEHVRRALTTMLFLFAITSPDVGYRQGMHELLAACLVTVDRDSLVAEPGRARASPLLTTPAAVRDEAMVATLDRQYTEHDAFQLFVQIMKPAKAFYEWRSEEGRPQRTATTESVAPIIKRCSHIQALLRRVDPQLWERLETEGVEPQIWAIRWIRLILTRELPFGNALRLWDGMFAEDPTLGILDYVCLAMLLLIRNELIHADYPTLLTHLLHYPSPCDTYPFKPALILSQAKILRSNPTSASGAEVVMQNHEMLGVNAGGPDITDNPIDPEATTPTSLFFSRGTLPSPRPGSATRGKARAGVQGLAQGLFERAQKAGLDKAFMSTVNDLRSSLPDGTSAYSFLNFSPSQTPSTHTSGPYSSIPSSTSVLPRPVFQKEQSDDTASISSVKSLRDAERQLAEVRLAMLGMGKAMSEWLTVLREGKEGPEAAEAWAGLDRVRDTLLEAAGQEVDDLVKDWAWNDALDASRSRSSSAQPTPVEAHSVSSLPLPPPSLSPPRTEEAQITPKAQTSARLTDNNNLPAPPGRTGPQLHLSKRHDQPAPGLTRTLHHPRPSLGSNPARRLSSNLALDASQPQASSQAARLASPPASNSPPQDIDPLAALGVEGVEAIPLDQAPESRRRSAIFRGNPGGGAGTRPRMAAGSDPLGVHL</sequence>
<protein>
    <recommendedName>
        <fullName evidence="3">Rab-GAP TBC domain-containing protein</fullName>
    </recommendedName>
</protein>
<dbReference type="InterPro" id="IPR000195">
    <property type="entry name" value="Rab-GAP-TBC_dom"/>
</dbReference>
<dbReference type="InterPro" id="IPR035969">
    <property type="entry name" value="Rab-GAP_TBC_sf"/>
</dbReference>
<proteinExistence type="predicted"/>